<organism evidence="3 4">
    <name type="scientific">Anaerobacterium chartisolvens</name>
    <dbReference type="NCBI Taxonomy" id="1297424"/>
    <lineage>
        <taxon>Bacteria</taxon>
        <taxon>Bacillati</taxon>
        <taxon>Bacillota</taxon>
        <taxon>Clostridia</taxon>
        <taxon>Eubacteriales</taxon>
        <taxon>Oscillospiraceae</taxon>
        <taxon>Anaerobacterium</taxon>
    </lineage>
</organism>
<proteinExistence type="predicted"/>
<dbReference type="OrthoDB" id="9782098at2"/>
<dbReference type="InterPro" id="IPR035466">
    <property type="entry name" value="GlmS/AgaS_SIS"/>
</dbReference>
<sequence>MTKMWNEIMEQPQVLGKCMGKNKNAIDGITEEIKRNGISSVVIAARGTSDHAAVYAKYIIEILTGVPVSLAAPSVFTMYGKEVCLKNSLVIGISQSGKAADAIEVITSANRQGALTVSVTNFPDSPMAVEAKYHLFCDCGIEKSVAATKTFTAQMYLIAQLVAKWSGNEELLDELSRVPENMTETFKEEKSVMERVERYRFMKECFVLARGVNYSIAMESALKIQETTYVRAKAYATSDFYHGPFAMIEKDMPVLVFAPDGPSLKDVEEMMKRLVEREAELIVISNKPELGRMGSSFFRIPKSDNDLITPFYNVAVAQMFACRLALTKGLNPDSPRGLNKVTITR</sequence>
<reference evidence="3 4" key="1">
    <citation type="submission" date="2018-07" db="EMBL/GenBank/DDBJ databases">
        <title>Genomic Encyclopedia of Type Strains, Phase IV (KMG-IV): sequencing the most valuable type-strain genomes for metagenomic binning, comparative biology and taxonomic classification.</title>
        <authorList>
            <person name="Goeker M."/>
        </authorList>
    </citation>
    <scope>NUCLEOTIDE SEQUENCE [LARGE SCALE GENOMIC DNA]</scope>
    <source>
        <strain evidence="3 4">DSM 27016</strain>
    </source>
</reference>
<dbReference type="EMBL" id="QPJT01000018">
    <property type="protein sequence ID" value="RCX13226.1"/>
    <property type="molecule type" value="Genomic_DNA"/>
</dbReference>
<protein>
    <submittedName>
        <fullName evidence="3">Glutamine--fructose-6-phosphate transaminase</fullName>
    </submittedName>
</protein>
<keyword evidence="1" id="KW-0677">Repeat</keyword>
<evidence type="ECO:0000313" key="4">
    <source>
        <dbReference type="Proteomes" id="UP000253034"/>
    </source>
</evidence>
<feature type="domain" description="SIS" evidence="2">
    <location>
        <begin position="192"/>
        <end position="335"/>
    </location>
</feature>
<dbReference type="InterPro" id="IPR035490">
    <property type="entry name" value="GlmS/FrlB_SIS"/>
</dbReference>
<dbReference type="Gene3D" id="3.40.50.10490">
    <property type="entry name" value="Glucose-6-phosphate isomerase like protein, domain 1"/>
    <property type="match status" value="2"/>
</dbReference>
<gene>
    <name evidence="3" type="ORF">DFR58_11844</name>
</gene>
<dbReference type="RefSeq" id="WP_114298643.1">
    <property type="nucleotide sequence ID" value="NZ_QPJT01000018.1"/>
</dbReference>
<dbReference type="CDD" id="cd05008">
    <property type="entry name" value="SIS_GlmS_GlmD_1"/>
    <property type="match status" value="1"/>
</dbReference>
<evidence type="ECO:0000313" key="3">
    <source>
        <dbReference type="EMBL" id="RCX13226.1"/>
    </source>
</evidence>
<dbReference type="AlphaFoldDB" id="A0A369AYG3"/>
<name>A0A369AYG3_9FIRM</name>
<keyword evidence="4" id="KW-1185">Reference proteome</keyword>
<dbReference type="Pfam" id="PF01380">
    <property type="entry name" value="SIS"/>
    <property type="match status" value="2"/>
</dbReference>
<dbReference type="InterPro" id="IPR001347">
    <property type="entry name" value="SIS_dom"/>
</dbReference>
<dbReference type="CDD" id="cd05009">
    <property type="entry name" value="SIS_GlmS_GlmD_2"/>
    <property type="match status" value="1"/>
</dbReference>
<dbReference type="PROSITE" id="PS51464">
    <property type="entry name" value="SIS"/>
    <property type="match status" value="2"/>
</dbReference>
<evidence type="ECO:0000259" key="2">
    <source>
        <dbReference type="PROSITE" id="PS51464"/>
    </source>
</evidence>
<accession>A0A369AYG3</accession>
<dbReference type="InterPro" id="IPR046348">
    <property type="entry name" value="SIS_dom_sf"/>
</dbReference>
<dbReference type="PANTHER" id="PTHR10937:SF8">
    <property type="entry name" value="AMINOTRANSFERASE-RELATED"/>
    <property type="match status" value="1"/>
</dbReference>
<dbReference type="GO" id="GO:0097367">
    <property type="term" value="F:carbohydrate derivative binding"/>
    <property type="evidence" value="ECO:0007669"/>
    <property type="project" value="InterPro"/>
</dbReference>
<comment type="caution">
    <text evidence="3">The sequence shown here is derived from an EMBL/GenBank/DDBJ whole genome shotgun (WGS) entry which is preliminary data.</text>
</comment>
<dbReference type="GO" id="GO:1901135">
    <property type="term" value="P:carbohydrate derivative metabolic process"/>
    <property type="evidence" value="ECO:0007669"/>
    <property type="project" value="InterPro"/>
</dbReference>
<evidence type="ECO:0000256" key="1">
    <source>
        <dbReference type="ARBA" id="ARBA00022737"/>
    </source>
</evidence>
<feature type="domain" description="SIS" evidence="2">
    <location>
        <begin position="29"/>
        <end position="171"/>
    </location>
</feature>
<dbReference type="SUPFAM" id="SSF53697">
    <property type="entry name" value="SIS domain"/>
    <property type="match status" value="1"/>
</dbReference>
<dbReference type="PANTHER" id="PTHR10937">
    <property type="entry name" value="GLUCOSAMINE--FRUCTOSE-6-PHOSPHATE AMINOTRANSFERASE, ISOMERIZING"/>
    <property type="match status" value="1"/>
</dbReference>
<dbReference type="Proteomes" id="UP000253034">
    <property type="component" value="Unassembled WGS sequence"/>
</dbReference>